<keyword evidence="9" id="KW-1185">Reference proteome</keyword>
<feature type="domain" description="Formyl transferase N-terminal" evidence="7">
    <location>
        <begin position="14"/>
        <end position="195"/>
    </location>
</feature>
<evidence type="ECO:0000256" key="5">
    <source>
        <dbReference type="ARBA" id="ARBA00047664"/>
    </source>
</evidence>
<reference evidence="8 9" key="1">
    <citation type="submission" date="2018-12" db="EMBL/GenBank/DDBJ databases">
        <authorList>
            <person name="Toschakov S.V."/>
        </authorList>
    </citation>
    <scope>NUCLEOTIDE SEQUENCE [LARGE SCALE GENOMIC DNA]</scope>
    <source>
        <strain evidence="8 9">GM2012</strain>
    </source>
</reference>
<dbReference type="AlphaFoldDB" id="A0A432MNK7"/>
<proteinExistence type="inferred from homology"/>
<dbReference type="InterPro" id="IPR036477">
    <property type="entry name" value="Formyl_transf_N_sf"/>
</dbReference>
<reference evidence="8 9" key="2">
    <citation type="submission" date="2019-01" db="EMBL/GenBank/DDBJ databases">
        <title>Tautonia sociabilis, a novel thermotolerant planctomycete of Isosphaeraceae family, isolated from a 4000 m deep subterranean habitat.</title>
        <authorList>
            <person name="Kovaleva O.L."/>
            <person name="Elcheninov A.G."/>
            <person name="Van Heerden E."/>
            <person name="Toshchakov S.V."/>
            <person name="Novikov A."/>
            <person name="Bonch-Osmolovskaya E.A."/>
            <person name="Kublanov I.V."/>
        </authorList>
    </citation>
    <scope>NUCLEOTIDE SEQUENCE [LARGE SCALE GENOMIC DNA]</scope>
    <source>
        <strain evidence="8 9">GM2012</strain>
    </source>
</reference>
<evidence type="ECO:0000256" key="3">
    <source>
        <dbReference type="ARBA" id="ARBA00022755"/>
    </source>
</evidence>
<dbReference type="GO" id="GO:0006189">
    <property type="term" value="P:'de novo' IMP biosynthetic process"/>
    <property type="evidence" value="ECO:0007669"/>
    <property type="project" value="UniProtKB-UniRule"/>
</dbReference>
<feature type="site" description="Raises pKa of active site His" evidence="6">
    <location>
        <position position="158"/>
    </location>
</feature>
<keyword evidence="2 6" id="KW-0808">Transferase</keyword>
<dbReference type="GO" id="GO:0004644">
    <property type="term" value="F:phosphoribosylglycinamide formyltransferase activity"/>
    <property type="evidence" value="ECO:0007669"/>
    <property type="project" value="UniProtKB-UniRule"/>
</dbReference>
<dbReference type="UniPathway" id="UPA00074">
    <property type="reaction ID" value="UER00126"/>
</dbReference>
<feature type="binding site" evidence="6">
    <location>
        <position position="69"/>
    </location>
    <ligand>
        <name>(6R)-10-formyltetrahydrofolate</name>
        <dbReference type="ChEBI" id="CHEBI:195366"/>
    </ligand>
</feature>
<evidence type="ECO:0000313" key="9">
    <source>
        <dbReference type="Proteomes" id="UP000280296"/>
    </source>
</evidence>
<dbReference type="PROSITE" id="PS00373">
    <property type="entry name" value="GART"/>
    <property type="match status" value="1"/>
</dbReference>
<dbReference type="RefSeq" id="WP_126724151.1">
    <property type="nucleotide sequence ID" value="NZ_RYZH01000006.1"/>
</dbReference>
<evidence type="ECO:0000256" key="2">
    <source>
        <dbReference type="ARBA" id="ARBA00022679"/>
    </source>
</evidence>
<evidence type="ECO:0000256" key="1">
    <source>
        <dbReference type="ARBA" id="ARBA00005054"/>
    </source>
</evidence>
<accession>A0A432MNK7</accession>
<dbReference type="CDD" id="cd08645">
    <property type="entry name" value="FMT_core_GART"/>
    <property type="match status" value="1"/>
</dbReference>
<evidence type="ECO:0000256" key="6">
    <source>
        <dbReference type="HAMAP-Rule" id="MF_01930"/>
    </source>
</evidence>
<dbReference type="GO" id="GO:0005829">
    <property type="term" value="C:cytosol"/>
    <property type="evidence" value="ECO:0007669"/>
    <property type="project" value="TreeGrafter"/>
</dbReference>
<comment type="function">
    <text evidence="6">Catalyzes the transfer of a formyl group from 10-formyltetrahydrofolate to 5-phospho-ribosyl-glycinamide (GAR), producing 5-phospho-ribosyl-N-formylglycinamide (FGAR) and tetrahydrofolate.</text>
</comment>
<dbReference type="Gene3D" id="3.40.50.170">
    <property type="entry name" value="Formyl transferase, N-terminal domain"/>
    <property type="match status" value="1"/>
</dbReference>
<evidence type="ECO:0000259" key="7">
    <source>
        <dbReference type="Pfam" id="PF00551"/>
    </source>
</evidence>
<dbReference type="EC" id="2.1.2.2" evidence="6"/>
<keyword evidence="3 6" id="KW-0658">Purine biosynthesis</keyword>
<organism evidence="8 9">
    <name type="scientific">Tautonia sociabilis</name>
    <dbReference type="NCBI Taxonomy" id="2080755"/>
    <lineage>
        <taxon>Bacteria</taxon>
        <taxon>Pseudomonadati</taxon>
        <taxon>Planctomycetota</taxon>
        <taxon>Planctomycetia</taxon>
        <taxon>Isosphaerales</taxon>
        <taxon>Isosphaeraceae</taxon>
        <taxon>Tautonia</taxon>
    </lineage>
</organism>
<dbReference type="Pfam" id="PF00551">
    <property type="entry name" value="Formyl_trans_N"/>
    <property type="match status" value="1"/>
</dbReference>
<dbReference type="InterPro" id="IPR002376">
    <property type="entry name" value="Formyl_transf_N"/>
</dbReference>
<comment type="catalytic activity">
    <reaction evidence="5 6">
        <text>N(1)-(5-phospho-beta-D-ribosyl)glycinamide + (6R)-10-formyltetrahydrofolate = N(2)-formyl-N(1)-(5-phospho-beta-D-ribosyl)glycinamide + (6S)-5,6,7,8-tetrahydrofolate + H(+)</text>
        <dbReference type="Rhea" id="RHEA:15053"/>
        <dbReference type="ChEBI" id="CHEBI:15378"/>
        <dbReference type="ChEBI" id="CHEBI:57453"/>
        <dbReference type="ChEBI" id="CHEBI:143788"/>
        <dbReference type="ChEBI" id="CHEBI:147286"/>
        <dbReference type="ChEBI" id="CHEBI:195366"/>
        <dbReference type="EC" id="2.1.2.2"/>
    </reaction>
</comment>
<feature type="binding site" evidence="6">
    <location>
        <position position="115"/>
    </location>
    <ligand>
        <name>(6R)-10-formyltetrahydrofolate</name>
        <dbReference type="ChEBI" id="CHEBI:195366"/>
    </ligand>
</feature>
<gene>
    <name evidence="6" type="primary">purN</name>
    <name evidence="8" type="ORF">TsocGM_04625</name>
</gene>
<comment type="caution">
    <text evidence="8">The sequence shown here is derived from an EMBL/GenBank/DDBJ whole genome shotgun (WGS) entry which is preliminary data.</text>
</comment>
<dbReference type="SUPFAM" id="SSF53328">
    <property type="entry name" value="Formyltransferase"/>
    <property type="match status" value="1"/>
</dbReference>
<evidence type="ECO:0000313" key="8">
    <source>
        <dbReference type="EMBL" id="RUL88900.1"/>
    </source>
</evidence>
<dbReference type="InterPro" id="IPR004607">
    <property type="entry name" value="GART"/>
</dbReference>
<dbReference type="EMBL" id="RYZH01000006">
    <property type="protein sequence ID" value="RUL88900.1"/>
    <property type="molecule type" value="Genomic_DNA"/>
</dbReference>
<dbReference type="OrthoDB" id="9806170at2"/>
<comment type="pathway">
    <text evidence="1 6">Purine metabolism; IMP biosynthesis via de novo pathway; N(2)-formyl-N(1)-(5-phospho-D-ribosyl)glycinamide from N(1)-(5-phospho-D-ribosyl)glycinamide (10-formyl THF route): step 1/1.</text>
</comment>
<protein>
    <recommendedName>
        <fullName evidence="6">Phosphoribosylglycinamide formyltransferase</fullName>
        <ecNumber evidence="6">2.1.2.2</ecNumber>
    </recommendedName>
    <alternativeName>
        <fullName evidence="6">5'-phosphoribosylglycinamide transformylase</fullName>
    </alternativeName>
    <alternativeName>
        <fullName evidence="6">GAR transformylase</fullName>
        <shortName evidence="6">GART</shortName>
    </alternativeName>
</protein>
<name>A0A432MNK7_9BACT</name>
<evidence type="ECO:0000256" key="4">
    <source>
        <dbReference type="ARBA" id="ARBA00038440"/>
    </source>
</evidence>
<dbReference type="PANTHER" id="PTHR43369">
    <property type="entry name" value="PHOSPHORIBOSYLGLYCINAMIDE FORMYLTRANSFERASE"/>
    <property type="match status" value="1"/>
</dbReference>
<sequence>MHPRTPPIADPPIRLAVLASGGGTTLQNLIDRIAERTLSASIVRVIVSKPGVGAIDRAERAGIPTSVVRKAGLDPASYERAIFAPIREAGADLVVLAGFLSLLPIPEDYRGKIVNVHPSLLPAFGGKGYHGEAVHQAAIEQGVKVSGCSVHFVDEHYDNGPIILQRTVPVLDDDTPATLASRVQAAERQALPEAIALYADGRLLVEGRRVRILDPYRE</sequence>
<dbReference type="InterPro" id="IPR001555">
    <property type="entry name" value="GART_AS"/>
</dbReference>
<comment type="caution">
    <text evidence="6">Lacks conserved residue(s) required for the propagation of feature annotation.</text>
</comment>
<dbReference type="Proteomes" id="UP000280296">
    <property type="component" value="Unassembled WGS sequence"/>
</dbReference>
<dbReference type="HAMAP" id="MF_01930">
    <property type="entry name" value="PurN"/>
    <property type="match status" value="1"/>
</dbReference>
<dbReference type="NCBIfam" id="TIGR00639">
    <property type="entry name" value="PurN"/>
    <property type="match status" value="1"/>
</dbReference>
<feature type="active site" description="Proton donor" evidence="6">
    <location>
        <position position="117"/>
    </location>
</feature>
<comment type="similarity">
    <text evidence="4 6">Belongs to the GART family.</text>
</comment>
<dbReference type="PANTHER" id="PTHR43369:SF2">
    <property type="entry name" value="PHOSPHORIBOSYLGLYCINAMIDE FORMYLTRANSFERASE"/>
    <property type="match status" value="1"/>
</dbReference>